<evidence type="ECO:0000259" key="11">
    <source>
        <dbReference type="SMART" id="SM00134"/>
    </source>
</evidence>
<evidence type="ECO:0000256" key="9">
    <source>
        <dbReference type="ARBA" id="ARBA00067856"/>
    </source>
</evidence>
<evidence type="ECO:0000256" key="4">
    <source>
        <dbReference type="ARBA" id="ARBA00022729"/>
    </source>
</evidence>
<dbReference type="FunFam" id="2.10.60.10:FF:000017">
    <property type="entry name" value="Ly6/PLAUR domain-containing protein 3"/>
    <property type="match status" value="1"/>
</dbReference>
<dbReference type="Proteomes" id="UP000002279">
    <property type="component" value="Chromosome 5"/>
</dbReference>
<keyword evidence="13" id="KW-1185">Reference proteome</keyword>
<dbReference type="SMART" id="SM00134">
    <property type="entry name" value="LU"/>
    <property type="match status" value="2"/>
</dbReference>
<keyword evidence="2" id="KW-1003">Cell membrane</keyword>
<accession>A0A6I8NHR3</accession>
<sequence>MRPAGERGRSPGRWLTFMRPGALECYSCVQKGDNGCAPARVKTVKCPAGTEVCTEAVGAVETIHGQFSLAVKGCGSGLPGKNDRGLDLHGIVGFLQLLQCDRDRCNGQLNLTTTPLNPAGNESAQEANGAECYSCVGQKREACAGSAAPVAKCYDAGGQHYRGCFDGNVTLTAANITVSLPVRGCVRDRDCTRDGAGNSGFTLTGSCCEGPRCNADLRNKTYFAPRIPPLVVLPAPRPTGTPTGTATPRPSGTPAAPGLATKPPAESEEEADHMHDGHPAGGRPVGHQERSGASQHPSKGGVGAQYPTQEWAKVTPPKGGAGVQEAWVGLSLALLAALTLL</sequence>
<dbReference type="AlphaFoldDB" id="A0A6I8NHR3"/>
<evidence type="ECO:0000256" key="8">
    <source>
        <dbReference type="ARBA" id="ARBA00023288"/>
    </source>
</evidence>
<keyword evidence="8" id="KW-0449">Lipoprotein</keyword>
<dbReference type="SUPFAM" id="SSF57302">
    <property type="entry name" value="Snake toxin-like"/>
    <property type="match status" value="2"/>
</dbReference>
<keyword evidence="4" id="KW-0732">Signal</keyword>
<feature type="compositionally biased region" description="Low complexity" evidence="10">
    <location>
        <begin position="238"/>
        <end position="258"/>
    </location>
</feature>
<proteinExistence type="predicted"/>
<evidence type="ECO:0000256" key="2">
    <source>
        <dbReference type="ARBA" id="ARBA00022475"/>
    </source>
</evidence>
<evidence type="ECO:0000256" key="1">
    <source>
        <dbReference type="ARBA" id="ARBA00004609"/>
    </source>
</evidence>
<protein>
    <recommendedName>
        <fullName evidence="9">Ly6/PLAUR domain-containing protein 3</fullName>
    </recommendedName>
</protein>
<feature type="domain" description="UPAR/Ly6" evidence="11">
    <location>
        <begin position="131"/>
        <end position="225"/>
    </location>
</feature>
<dbReference type="InterPro" id="IPR016054">
    <property type="entry name" value="LY6_UPA_recep-like"/>
</dbReference>
<reference evidence="12" key="3">
    <citation type="submission" date="2025-09" db="UniProtKB">
        <authorList>
            <consortium name="Ensembl"/>
        </authorList>
    </citation>
    <scope>IDENTIFICATION</scope>
    <source>
        <strain evidence="12">Glennie</strain>
    </source>
</reference>
<keyword evidence="3" id="KW-0336">GPI-anchor</keyword>
<feature type="domain" description="UPAR/Ly6" evidence="11">
    <location>
        <begin position="23"/>
        <end position="118"/>
    </location>
</feature>
<feature type="region of interest" description="Disordered" evidence="10">
    <location>
        <begin position="230"/>
        <end position="304"/>
    </location>
</feature>
<evidence type="ECO:0000313" key="12">
    <source>
        <dbReference type="Ensembl" id="ENSOANP00000040219.1"/>
    </source>
</evidence>
<dbReference type="CDD" id="cd23562">
    <property type="entry name" value="TFP_LU_ECD_LYPD3_rpt1"/>
    <property type="match status" value="1"/>
</dbReference>
<dbReference type="Gene3D" id="2.10.60.10">
    <property type="entry name" value="CD59"/>
    <property type="match status" value="2"/>
</dbReference>
<dbReference type="GO" id="GO:0098552">
    <property type="term" value="C:side of membrane"/>
    <property type="evidence" value="ECO:0007669"/>
    <property type="project" value="UniProtKB-KW"/>
</dbReference>
<dbReference type="InterPro" id="IPR045860">
    <property type="entry name" value="Snake_toxin-like_sf"/>
</dbReference>
<reference evidence="12" key="2">
    <citation type="submission" date="2025-08" db="UniProtKB">
        <authorList>
            <consortium name="Ensembl"/>
        </authorList>
    </citation>
    <scope>IDENTIFICATION</scope>
    <source>
        <strain evidence="12">Glennie</strain>
    </source>
</reference>
<evidence type="ECO:0000256" key="3">
    <source>
        <dbReference type="ARBA" id="ARBA00022622"/>
    </source>
</evidence>
<dbReference type="Pfam" id="PF00021">
    <property type="entry name" value="UPAR_LY6"/>
    <property type="match status" value="2"/>
</dbReference>
<dbReference type="PANTHER" id="PTHR10624">
    <property type="entry name" value="UROKINASE PLASMINOGEN ACTIVATOR SURFACE RECEPTOR-RELATED"/>
    <property type="match status" value="1"/>
</dbReference>
<keyword evidence="5" id="KW-0677">Repeat</keyword>
<dbReference type="Bgee" id="ENSOANG00000004055">
    <property type="expression patterns" value="Expressed in ovary and 2 other cell types or tissues"/>
</dbReference>
<dbReference type="Ensembl" id="ENSOANT00000064001.1">
    <property type="protein sequence ID" value="ENSOANP00000040219.1"/>
    <property type="gene ID" value="ENSOANG00000004055.3"/>
</dbReference>
<comment type="subcellular location">
    <subcellularLocation>
        <location evidence="1">Cell membrane</location>
        <topology evidence="1">Lipid-anchor</topology>
        <topology evidence="1">GPI-anchor</topology>
    </subcellularLocation>
</comment>
<keyword evidence="6" id="KW-0472">Membrane</keyword>
<gene>
    <name evidence="12" type="primary">LYPD3</name>
</gene>
<reference evidence="12 13" key="1">
    <citation type="journal article" date="2008" name="Nature">
        <title>Genome analysis of the platypus reveals unique signatures of evolution.</title>
        <authorList>
            <person name="Warren W.C."/>
            <person name="Hillier L.W."/>
            <person name="Marshall Graves J.A."/>
            <person name="Birney E."/>
            <person name="Ponting C.P."/>
            <person name="Grutzner F."/>
            <person name="Belov K."/>
            <person name="Miller W."/>
            <person name="Clarke L."/>
            <person name="Chinwalla A.T."/>
            <person name="Yang S.P."/>
            <person name="Heger A."/>
            <person name="Locke D.P."/>
            <person name="Miethke P."/>
            <person name="Waters P.D."/>
            <person name="Veyrunes F."/>
            <person name="Fulton L."/>
            <person name="Fulton B."/>
            <person name="Graves T."/>
            <person name="Wallis J."/>
            <person name="Puente X.S."/>
            <person name="Lopez-Otin C."/>
            <person name="Ordonez G.R."/>
            <person name="Eichler E.E."/>
            <person name="Chen L."/>
            <person name="Cheng Z."/>
            <person name="Deakin J.E."/>
            <person name="Alsop A."/>
            <person name="Thompson K."/>
            <person name="Kirby P."/>
            <person name="Papenfuss A.T."/>
            <person name="Wakefield M.J."/>
            <person name="Olender T."/>
            <person name="Lancet D."/>
            <person name="Huttley G.A."/>
            <person name="Smit A.F."/>
            <person name="Pask A."/>
            <person name="Temple-Smith P."/>
            <person name="Batzer M.A."/>
            <person name="Walker J.A."/>
            <person name="Konkel M.K."/>
            <person name="Harris R.S."/>
            <person name="Whittington C.M."/>
            <person name="Wong E.S."/>
            <person name="Gemmell N.J."/>
            <person name="Buschiazzo E."/>
            <person name="Vargas Jentzsch I.M."/>
            <person name="Merkel A."/>
            <person name="Schmitz J."/>
            <person name="Zemann A."/>
            <person name="Churakov G."/>
            <person name="Kriegs J.O."/>
            <person name="Brosius J."/>
            <person name="Murchison E.P."/>
            <person name="Sachidanandam R."/>
            <person name="Smith C."/>
            <person name="Hannon G.J."/>
            <person name="Tsend-Ayush E."/>
            <person name="McMillan D."/>
            <person name="Attenborough R."/>
            <person name="Rens W."/>
            <person name="Ferguson-Smith M."/>
            <person name="Lefevre C.M."/>
            <person name="Sharp J.A."/>
            <person name="Nicholas K.R."/>
            <person name="Ray D.A."/>
            <person name="Kube M."/>
            <person name="Reinhardt R."/>
            <person name="Pringle T.H."/>
            <person name="Taylor J."/>
            <person name="Jones R.C."/>
            <person name="Nixon B."/>
            <person name="Dacheux J.L."/>
            <person name="Niwa H."/>
            <person name="Sekita Y."/>
            <person name="Huang X."/>
            <person name="Stark A."/>
            <person name="Kheradpour P."/>
            <person name="Kellis M."/>
            <person name="Flicek P."/>
            <person name="Chen Y."/>
            <person name="Webber C."/>
            <person name="Hardison R."/>
            <person name="Nelson J."/>
            <person name="Hallsworth-Pepin K."/>
            <person name="Delehaunty K."/>
            <person name="Markovic C."/>
            <person name="Minx P."/>
            <person name="Feng Y."/>
            <person name="Kremitzki C."/>
            <person name="Mitreva M."/>
            <person name="Glasscock J."/>
            <person name="Wylie T."/>
            <person name="Wohldmann P."/>
            <person name="Thiru P."/>
            <person name="Nhan M.N."/>
            <person name="Pohl C.S."/>
            <person name="Smith S.M."/>
            <person name="Hou S."/>
            <person name="Nefedov M."/>
            <person name="de Jong P.J."/>
            <person name="Renfree M.B."/>
            <person name="Mardis E.R."/>
            <person name="Wilson R.K."/>
        </authorList>
    </citation>
    <scope>NUCLEOTIDE SEQUENCE [LARGE SCALE GENOMIC DNA]</scope>
    <source>
        <strain evidence="12 13">Glennie</strain>
    </source>
</reference>
<dbReference type="GO" id="GO:0005886">
    <property type="term" value="C:plasma membrane"/>
    <property type="evidence" value="ECO:0007669"/>
    <property type="project" value="UniProtKB-SubCell"/>
</dbReference>
<dbReference type="PANTHER" id="PTHR10624:SF8">
    <property type="entry name" value="LY6_PLAUR DOMAIN-CONTAINING PROTEIN 3"/>
    <property type="match status" value="1"/>
</dbReference>
<keyword evidence="7" id="KW-0325">Glycoprotein</keyword>
<dbReference type="CDD" id="cd23563">
    <property type="entry name" value="TFP_LU_ECD_LYPD3_rpt2"/>
    <property type="match status" value="1"/>
</dbReference>
<dbReference type="FunFam" id="2.10.60.10:FF:000016">
    <property type="entry name" value="LY6/PLAUR domain containing 3"/>
    <property type="match status" value="1"/>
</dbReference>
<name>A0A6I8NHR3_ORNAN</name>
<evidence type="ECO:0000256" key="10">
    <source>
        <dbReference type="SAM" id="MobiDB-lite"/>
    </source>
</evidence>
<evidence type="ECO:0000256" key="6">
    <source>
        <dbReference type="ARBA" id="ARBA00023136"/>
    </source>
</evidence>
<evidence type="ECO:0000256" key="7">
    <source>
        <dbReference type="ARBA" id="ARBA00023180"/>
    </source>
</evidence>
<organism evidence="12 13">
    <name type="scientific">Ornithorhynchus anatinus</name>
    <name type="common">Duckbill platypus</name>
    <dbReference type="NCBI Taxonomy" id="9258"/>
    <lineage>
        <taxon>Eukaryota</taxon>
        <taxon>Metazoa</taxon>
        <taxon>Chordata</taxon>
        <taxon>Craniata</taxon>
        <taxon>Vertebrata</taxon>
        <taxon>Euteleostomi</taxon>
        <taxon>Mammalia</taxon>
        <taxon>Monotremata</taxon>
        <taxon>Ornithorhynchidae</taxon>
        <taxon>Ornithorhynchus</taxon>
    </lineage>
</organism>
<evidence type="ECO:0000256" key="5">
    <source>
        <dbReference type="ARBA" id="ARBA00022737"/>
    </source>
</evidence>
<dbReference type="GeneTree" id="ENSGT00940000153599"/>
<evidence type="ECO:0000313" key="13">
    <source>
        <dbReference type="Proteomes" id="UP000002279"/>
    </source>
</evidence>